<keyword evidence="3 6" id="KW-0863">Zinc-finger</keyword>
<evidence type="ECO:0000313" key="12">
    <source>
        <dbReference type="Proteomes" id="UP000694620"/>
    </source>
</evidence>
<dbReference type="Pfam" id="PF00622">
    <property type="entry name" value="SPRY"/>
    <property type="match status" value="1"/>
</dbReference>
<proteinExistence type="predicted"/>
<dbReference type="PROSITE" id="PS50089">
    <property type="entry name" value="ZF_RING_2"/>
    <property type="match status" value="1"/>
</dbReference>
<evidence type="ECO:0000313" key="11">
    <source>
        <dbReference type="Ensembl" id="ENSECRP00000028629.1"/>
    </source>
</evidence>
<accession>A0A8C4TFL8</accession>
<feature type="domain" description="B box-type" evidence="9">
    <location>
        <begin position="143"/>
        <end position="183"/>
    </location>
</feature>
<dbReference type="Gene3D" id="4.10.830.40">
    <property type="match status" value="1"/>
</dbReference>
<dbReference type="Proteomes" id="UP000694620">
    <property type="component" value="Unassembled WGS sequence"/>
</dbReference>
<dbReference type="InterPro" id="IPR051051">
    <property type="entry name" value="E3_ubiq-ligase_TRIM/RNF"/>
</dbReference>
<dbReference type="OrthoDB" id="6105938at2759"/>
<keyword evidence="12" id="KW-1185">Reference proteome</keyword>
<dbReference type="SMART" id="SM00449">
    <property type="entry name" value="SPRY"/>
    <property type="match status" value="1"/>
</dbReference>
<dbReference type="InterPro" id="IPR001841">
    <property type="entry name" value="Znf_RING"/>
</dbReference>
<evidence type="ECO:0000256" key="2">
    <source>
        <dbReference type="ARBA" id="ARBA00022723"/>
    </source>
</evidence>
<evidence type="ECO:0000259" key="10">
    <source>
        <dbReference type="PROSITE" id="PS50188"/>
    </source>
</evidence>
<feature type="coiled-coil region" evidence="7">
    <location>
        <begin position="180"/>
        <end position="290"/>
    </location>
</feature>
<protein>
    <submittedName>
        <fullName evidence="11">Tripartite motif-containing protein 16-like</fullName>
    </submittedName>
</protein>
<feature type="domain" description="B30.2/SPRY" evidence="10">
    <location>
        <begin position="359"/>
        <end position="547"/>
    </location>
</feature>
<dbReference type="InterPro" id="IPR043136">
    <property type="entry name" value="B30.2/SPRY_sf"/>
</dbReference>
<dbReference type="Pfam" id="PF25600">
    <property type="entry name" value="TRIM_CC"/>
    <property type="match status" value="1"/>
</dbReference>
<dbReference type="InterPro" id="IPR003879">
    <property type="entry name" value="Butyrophylin_SPRY"/>
</dbReference>
<evidence type="ECO:0000256" key="7">
    <source>
        <dbReference type="SAM" id="Coils"/>
    </source>
</evidence>
<dbReference type="Pfam" id="PF00097">
    <property type="entry name" value="zf-C3HC4"/>
    <property type="match status" value="1"/>
</dbReference>
<dbReference type="SUPFAM" id="SSF57850">
    <property type="entry name" value="RING/U-box"/>
    <property type="match status" value="1"/>
</dbReference>
<reference evidence="11" key="1">
    <citation type="submission" date="2025-08" db="UniProtKB">
        <authorList>
            <consortium name="Ensembl"/>
        </authorList>
    </citation>
    <scope>IDENTIFICATION</scope>
</reference>
<dbReference type="InterPro" id="IPR000315">
    <property type="entry name" value="Znf_B-box"/>
</dbReference>
<dbReference type="PRINTS" id="PR01407">
    <property type="entry name" value="BUTYPHLNCDUF"/>
</dbReference>
<dbReference type="Ensembl" id="ENSECRT00000029238.1">
    <property type="protein sequence ID" value="ENSECRP00000028629.1"/>
    <property type="gene ID" value="ENSECRG00000019386.1"/>
</dbReference>
<dbReference type="GeneTree" id="ENSGT01150000286950"/>
<dbReference type="SUPFAM" id="SSF57845">
    <property type="entry name" value="B-box zinc-binding domain"/>
    <property type="match status" value="1"/>
</dbReference>
<dbReference type="PROSITE" id="PS50119">
    <property type="entry name" value="ZF_BBOX"/>
    <property type="match status" value="1"/>
</dbReference>
<evidence type="ECO:0000259" key="8">
    <source>
        <dbReference type="PROSITE" id="PS50089"/>
    </source>
</evidence>
<dbReference type="Gene3D" id="3.30.160.60">
    <property type="entry name" value="Classic Zinc Finger"/>
    <property type="match status" value="1"/>
</dbReference>
<dbReference type="CDD" id="cd19769">
    <property type="entry name" value="Bbox2_TRIM16-like"/>
    <property type="match status" value="1"/>
</dbReference>
<dbReference type="InterPro" id="IPR001870">
    <property type="entry name" value="B30.2/SPRY"/>
</dbReference>
<evidence type="ECO:0000256" key="6">
    <source>
        <dbReference type="PROSITE-ProRule" id="PRU00024"/>
    </source>
</evidence>
<evidence type="ECO:0000256" key="5">
    <source>
        <dbReference type="ARBA" id="ARBA00022859"/>
    </source>
</evidence>
<name>A0A8C4TFL8_ERPCA</name>
<dbReference type="SUPFAM" id="SSF49899">
    <property type="entry name" value="Concanavalin A-like lectins/glucanases"/>
    <property type="match status" value="1"/>
</dbReference>
<organism evidence="11 12">
    <name type="scientific">Erpetoichthys calabaricus</name>
    <name type="common">Rope fish</name>
    <name type="synonym">Calamoichthys calabaricus</name>
    <dbReference type="NCBI Taxonomy" id="27687"/>
    <lineage>
        <taxon>Eukaryota</taxon>
        <taxon>Metazoa</taxon>
        <taxon>Chordata</taxon>
        <taxon>Craniata</taxon>
        <taxon>Vertebrata</taxon>
        <taxon>Euteleostomi</taxon>
        <taxon>Actinopterygii</taxon>
        <taxon>Polypteriformes</taxon>
        <taxon>Polypteridae</taxon>
        <taxon>Erpetoichthys</taxon>
    </lineage>
</organism>
<keyword evidence="5" id="KW-0391">Immunity</keyword>
<dbReference type="PANTHER" id="PTHR25465:SF14">
    <property type="entry name" value="E3 UBIQUITIN-PROTEIN LIGASE TRIM65"/>
    <property type="match status" value="1"/>
</dbReference>
<evidence type="ECO:0000256" key="3">
    <source>
        <dbReference type="ARBA" id="ARBA00022771"/>
    </source>
</evidence>
<feature type="domain" description="RING-type" evidence="8">
    <location>
        <begin position="17"/>
        <end position="57"/>
    </location>
</feature>
<dbReference type="InterPro" id="IPR003877">
    <property type="entry name" value="SPRY_dom"/>
</dbReference>
<reference evidence="11" key="2">
    <citation type="submission" date="2025-09" db="UniProtKB">
        <authorList>
            <consortium name="Ensembl"/>
        </authorList>
    </citation>
    <scope>IDENTIFICATION</scope>
</reference>
<dbReference type="PROSITE" id="PS50188">
    <property type="entry name" value="B302_SPRY"/>
    <property type="match status" value="1"/>
</dbReference>
<dbReference type="Gene3D" id="2.60.120.920">
    <property type="match status" value="1"/>
</dbReference>
<dbReference type="GeneID" id="114669695"/>
<dbReference type="RefSeq" id="XP_028681707.1">
    <property type="nucleotide sequence ID" value="XM_028825874.2"/>
</dbReference>
<keyword evidence="7" id="KW-0175">Coiled coil</keyword>
<dbReference type="InterPro" id="IPR058030">
    <property type="entry name" value="TRIM8/14/16/25/29/45/65_CC"/>
</dbReference>
<dbReference type="AlphaFoldDB" id="A0A8C4TFL8"/>
<dbReference type="PANTHER" id="PTHR25465">
    <property type="entry name" value="B-BOX DOMAIN CONTAINING"/>
    <property type="match status" value="1"/>
</dbReference>
<evidence type="ECO:0000259" key="9">
    <source>
        <dbReference type="PROSITE" id="PS50119"/>
    </source>
</evidence>
<dbReference type="SMART" id="SM00336">
    <property type="entry name" value="BBOX"/>
    <property type="match status" value="1"/>
</dbReference>
<dbReference type="Gene3D" id="3.30.40.10">
    <property type="entry name" value="Zinc/RING finger domain, C3HC4 (zinc finger)"/>
    <property type="match status" value="1"/>
</dbReference>
<dbReference type="InterPro" id="IPR013320">
    <property type="entry name" value="ConA-like_dom_sf"/>
</dbReference>
<gene>
    <name evidence="11" type="primary">LOC114669695</name>
</gene>
<evidence type="ECO:0000256" key="1">
    <source>
        <dbReference type="ARBA" id="ARBA00022588"/>
    </source>
</evidence>
<dbReference type="GO" id="GO:0045087">
    <property type="term" value="P:innate immune response"/>
    <property type="evidence" value="ECO:0007669"/>
    <property type="project" value="UniProtKB-KW"/>
</dbReference>
<keyword evidence="1" id="KW-0399">Innate immunity</keyword>
<dbReference type="InterPro" id="IPR013083">
    <property type="entry name" value="Znf_RING/FYVE/PHD"/>
</dbReference>
<dbReference type="Pfam" id="PF00643">
    <property type="entry name" value="zf-B_box"/>
    <property type="match status" value="1"/>
</dbReference>
<sequence>MIMAEALQFGSQDMSDCLLCTGPLINPYQMPCGHNICENCFNNCLDQRQNPRCPQCKGMADPQEMEELNEAGKKLMKMGFGSPPSQNYASPRDVYCDFCVGKKVRAVTSCLTCSSSYCKTHVMPHYEVLSLKKHTLSNPDGNLKRNACAKHLKIMKMFCITDDICICWICAMDEHKGHDMEKLKKAREIKQNQLEVKMEATIWRRDDREDELEETMNANKQMKKLVDRMVKENEKIFTDLIQCIGEAQKKLTESIRETEKMETEKNKRVAEQLEKEIQGLDIRIAELSQLHTIKDYILFLQSFNSQRVHPDDKNSISSPITTGLSWKDLTQKISCLKLNLEKISQCDIVKLTASVYESSAFHLLKSRRRQIFLKYFYPLTLDINTAHRALRLTERNKKVTCWWTHLDRSDNVQVLCREPLAKKRFYWEVECVGKYIMIGVTYKGLDRSGPFLKLARGNKNTSWCLQCRDYKYFVYDDGVEAEIHDSYSPRVGVFLDCNAGSLSFYSISGAMTLLYRFNTKFTEPLYAAFGFLSADNPTVFNTSVSLCDLMQGDH</sequence>
<keyword evidence="2" id="KW-0479">Metal-binding</keyword>
<dbReference type="InterPro" id="IPR018957">
    <property type="entry name" value="Znf_C3HC4_RING-type"/>
</dbReference>
<evidence type="ECO:0000256" key="4">
    <source>
        <dbReference type="ARBA" id="ARBA00022833"/>
    </source>
</evidence>
<dbReference type="GO" id="GO:0008270">
    <property type="term" value="F:zinc ion binding"/>
    <property type="evidence" value="ECO:0007669"/>
    <property type="project" value="UniProtKB-KW"/>
</dbReference>
<keyword evidence="4" id="KW-0862">Zinc</keyword>